<dbReference type="InterPro" id="IPR025564">
    <property type="entry name" value="CAAD_dom"/>
</dbReference>
<evidence type="ECO:0000313" key="4">
    <source>
        <dbReference type="Proteomes" id="UP000504609"/>
    </source>
</evidence>
<proteinExistence type="predicted"/>
<protein>
    <submittedName>
        <fullName evidence="5 6">Protein CURVATURE THYLAKOID 1C, chloroplastic</fullName>
    </submittedName>
</protein>
<dbReference type="InterPro" id="IPR033344">
    <property type="entry name" value="CURT1"/>
</dbReference>
<dbReference type="Pfam" id="PF14159">
    <property type="entry name" value="CAAD"/>
    <property type="match status" value="1"/>
</dbReference>
<keyword evidence="2" id="KW-0812">Transmembrane</keyword>
<keyword evidence="2" id="KW-0472">Membrane</keyword>
<gene>
    <name evidence="5 6" type="primary">LOC111464586</name>
</gene>
<dbReference type="PANTHER" id="PTHR33222:SF3">
    <property type="entry name" value="PROTEIN CURVATURE THYLAKOID 1C, CHLOROPLASTIC"/>
    <property type="match status" value="1"/>
</dbReference>
<name>A0A6J1HLG0_CUCMO</name>
<feature type="transmembrane region" description="Helical" evidence="2">
    <location>
        <begin position="74"/>
        <end position="94"/>
    </location>
</feature>
<dbReference type="RefSeq" id="XP_022964632.1">
    <property type="nucleotide sequence ID" value="XM_023108864.1"/>
</dbReference>
<dbReference type="GeneID" id="111464586"/>
<dbReference type="AlphaFoldDB" id="A0A6J1HLG0"/>
<evidence type="ECO:0000259" key="3">
    <source>
        <dbReference type="Pfam" id="PF14159"/>
    </source>
</evidence>
<sequence length="146" mass="15964">MASIFATLPPPLLAPGKSFTPLFTYQKKLTVFPIAKGRSANGIVKAIGDSSESSTSIDIIKSVRNVWDQPEDRLGLFGLGFAAVVGAWTATNLVTAVDKLPLLPGVLEFIGILVSWWFVYRYLLFKPNREELLQIINKSVADVLGQ</sequence>
<evidence type="ECO:0000313" key="6">
    <source>
        <dbReference type="RefSeq" id="XP_022964633.1"/>
    </source>
</evidence>
<evidence type="ECO:0000256" key="2">
    <source>
        <dbReference type="SAM" id="Phobius"/>
    </source>
</evidence>
<feature type="domain" description="Cyanobacterial aminoacyl-tRNA synthetase CAAD" evidence="3">
    <location>
        <begin position="62"/>
        <end position="145"/>
    </location>
</feature>
<reference evidence="5 6" key="1">
    <citation type="submission" date="2025-04" db="UniProtKB">
        <authorList>
            <consortium name="RefSeq"/>
        </authorList>
    </citation>
    <scope>IDENTIFICATION</scope>
    <source>
        <tissue evidence="5 6">Young leaves</tissue>
    </source>
</reference>
<accession>A0A6J1HLG0</accession>
<dbReference type="Proteomes" id="UP000504609">
    <property type="component" value="Unplaced"/>
</dbReference>
<dbReference type="KEGG" id="cmos:111464586"/>
<keyword evidence="4" id="KW-1185">Reference proteome</keyword>
<feature type="transmembrane region" description="Helical" evidence="2">
    <location>
        <begin position="100"/>
        <end position="119"/>
    </location>
</feature>
<comment type="subcellular location">
    <subcellularLocation>
        <location evidence="1">Membrane</location>
        <topology evidence="1">Multi-pass membrane protein</topology>
    </subcellularLocation>
</comment>
<evidence type="ECO:0000313" key="5">
    <source>
        <dbReference type="RefSeq" id="XP_022964632.1"/>
    </source>
</evidence>
<dbReference type="GO" id="GO:0009535">
    <property type="term" value="C:chloroplast thylakoid membrane"/>
    <property type="evidence" value="ECO:0007669"/>
    <property type="project" value="TreeGrafter"/>
</dbReference>
<keyword evidence="2" id="KW-1133">Transmembrane helix</keyword>
<dbReference type="RefSeq" id="XP_022964633.1">
    <property type="nucleotide sequence ID" value="XM_023108865.1"/>
</dbReference>
<organism evidence="4 6">
    <name type="scientific">Cucurbita moschata</name>
    <name type="common">Winter crookneck squash</name>
    <name type="synonym">Cucurbita pepo var. moschata</name>
    <dbReference type="NCBI Taxonomy" id="3662"/>
    <lineage>
        <taxon>Eukaryota</taxon>
        <taxon>Viridiplantae</taxon>
        <taxon>Streptophyta</taxon>
        <taxon>Embryophyta</taxon>
        <taxon>Tracheophyta</taxon>
        <taxon>Spermatophyta</taxon>
        <taxon>Magnoliopsida</taxon>
        <taxon>eudicotyledons</taxon>
        <taxon>Gunneridae</taxon>
        <taxon>Pentapetalae</taxon>
        <taxon>rosids</taxon>
        <taxon>fabids</taxon>
        <taxon>Cucurbitales</taxon>
        <taxon>Cucurbitaceae</taxon>
        <taxon>Cucurbiteae</taxon>
        <taxon>Cucurbita</taxon>
    </lineage>
</organism>
<evidence type="ECO:0000256" key="1">
    <source>
        <dbReference type="ARBA" id="ARBA00004141"/>
    </source>
</evidence>
<dbReference type="PANTHER" id="PTHR33222">
    <property type="match status" value="1"/>
</dbReference>